<evidence type="ECO:0000259" key="2">
    <source>
        <dbReference type="PROSITE" id="PS51725"/>
    </source>
</evidence>
<organism evidence="3 4">
    <name type="scientific">Arthrobacter oryzae</name>
    <dbReference type="NCBI Taxonomy" id="409290"/>
    <lineage>
        <taxon>Bacteria</taxon>
        <taxon>Bacillati</taxon>
        <taxon>Actinomycetota</taxon>
        <taxon>Actinomycetes</taxon>
        <taxon>Micrococcales</taxon>
        <taxon>Micrococcaceae</taxon>
        <taxon>Arthrobacter</taxon>
    </lineage>
</organism>
<dbReference type="PROSITE" id="PS51725">
    <property type="entry name" value="ABM"/>
    <property type="match status" value="1"/>
</dbReference>
<dbReference type="SUPFAM" id="SSF54909">
    <property type="entry name" value="Dimeric alpha+beta barrel"/>
    <property type="match status" value="1"/>
</dbReference>
<evidence type="ECO:0000313" key="4">
    <source>
        <dbReference type="Proteomes" id="UP000273807"/>
    </source>
</evidence>
<name>A0A3N0BT57_9MICC</name>
<dbReference type="Gene3D" id="3.30.70.100">
    <property type="match status" value="1"/>
</dbReference>
<sequence length="169" mass="18557">MRLRAWPVGAGITTLKCSLTAASAASKLKSKPPCGPKRWMHPTSGKRPAGADSAEHVRRSTFREHGGPAMIVIRFKMRCRPEKTPQLRAALEQVIAPSRQVAGVIDFDIAHDLADPHAFIATEVFEDDAARERQESLPEVHAVMALFPECLTTDPEATLYRVESSEEAT</sequence>
<accession>A0A3N0BT57</accession>
<keyword evidence="4" id="KW-1185">Reference proteome</keyword>
<dbReference type="OrthoDB" id="8452260at2"/>
<dbReference type="Proteomes" id="UP000273807">
    <property type="component" value="Unassembled WGS sequence"/>
</dbReference>
<gene>
    <name evidence="3" type="ORF">D7003_14125</name>
</gene>
<dbReference type="InterPro" id="IPR011008">
    <property type="entry name" value="Dimeric_a/b-barrel"/>
</dbReference>
<reference evidence="3 4" key="1">
    <citation type="submission" date="2018-10" db="EMBL/GenBank/DDBJ databases">
        <title>Genome sequencing of Arthrobacter oryzae TNB02.</title>
        <authorList>
            <person name="Cho Y.-J."/>
            <person name="Cho A."/>
            <person name="Kim O.-S."/>
        </authorList>
    </citation>
    <scope>NUCLEOTIDE SEQUENCE [LARGE SCALE GENOMIC DNA]</scope>
    <source>
        <strain evidence="3 4">TNB02</strain>
    </source>
</reference>
<evidence type="ECO:0000256" key="1">
    <source>
        <dbReference type="SAM" id="MobiDB-lite"/>
    </source>
</evidence>
<dbReference type="AlphaFoldDB" id="A0A3N0BT57"/>
<dbReference type="Pfam" id="PF03992">
    <property type="entry name" value="ABM"/>
    <property type="match status" value="1"/>
</dbReference>
<feature type="region of interest" description="Disordered" evidence="1">
    <location>
        <begin position="26"/>
        <end position="59"/>
    </location>
</feature>
<comment type="caution">
    <text evidence="3">The sequence shown here is derived from an EMBL/GenBank/DDBJ whole genome shotgun (WGS) entry which is preliminary data.</text>
</comment>
<protein>
    <recommendedName>
        <fullName evidence="2">ABM domain-containing protein</fullName>
    </recommendedName>
</protein>
<evidence type="ECO:0000313" key="3">
    <source>
        <dbReference type="EMBL" id="RNL52060.1"/>
    </source>
</evidence>
<proteinExistence type="predicted"/>
<dbReference type="EMBL" id="RBED01000114">
    <property type="protein sequence ID" value="RNL52060.1"/>
    <property type="molecule type" value="Genomic_DNA"/>
</dbReference>
<feature type="domain" description="ABM" evidence="2">
    <location>
        <begin position="71"/>
        <end position="159"/>
    </location>
</feature>
<dbReference type="InterPro" id="IPR007138">
    <property type="entry name" value="ABM_dom"/>
</dbReference>